<dbReference type="PANTHER" id="PTHR34989:SF1">
    <property type="entry name" value="PROTEIN HDED"/>
    <property type="match status" value="1"/>
</dbReference>
<organism evidence="2 3">
    <name type="scientific">Vagococcus fluvialis</name>
    <dbReference type="NCBI Taxonomy" id="2738"/>
    <lineage>
        <taxon>Bacteria</taxon>
        <taxon>Bacillati</taxon>
        <taxon>Bacillota</taxon>
        <taxon>Bacilli</taxon>
        <taxon>Lactobacillales</taxon>
        <taxon>Enterococcaceae</taxon>
        <taxon>Vagococcus</taxon>
    </lineage>
</organism>
<dbReference type="InterPro" id="IPR052712">
    <property type="entry name" value="Acid_resist_chaperone_HdeD"/>
</dbReference>
<dbReference type="PANTHER" id="PTHR34989">
    <property type="entry name" value="PROTEIN HDED"/>
    <property type="match status" value="1"/>
</dbReference>
<dbReference type="RefSeq" id="WP_114288704.1">
    <property type="nucleotide sequence ID" value="NZ_CP081459.1"/>
</dbReference>
<feature type="transmembrane region" description="Helical" evidence="1">
    <location>
        <begin position="37"/>
        <end position="57"/>
    </location>
</feature>
<feature type="transmembrane region" description="Helical" evidence="1">
    <location>
        <begin position="120"/>
        <end position="141"/>
    </location>
</feature>
<keyword evidence="1" id="KW-0472">Membrane</keyword>
<protein>
    <recommendedName>
        <fullName evidence="4">DUF308 domain-containing protein</fullName>
    </recommendedName>
</protein>
<dbReference type="Proteomes" id="UP000288197">
    <property type="component" value="Unassembled WGS sequence"/>
</dbReference>
<keyword evidence="1" id="KW-1133">Transmembrane helix</keyword>
<accession>A0A369AZZ8</accession>
<comment type="caution">
    <text evidence="2">The sequence shown here is derived from an EMBL/GenBank/DDBJ whole genome shotgun (WGS) entry which is preliminary data.</text>
</comment>
<reference evidence="2 3" key="1">
    <citation type="submission" date="2017-05" db="EMBL/GenBank/DDBJ databases">
        <title>Vagococcus spp. assemblies.</title>
        <authorList>
            <person name="Gulvik C.A."/>
        </authorList>
    </citation>
    <scope>NUCLEOTIDE SEQUENCE [LARGE SCALE GENOMIC DNA]</scope>
    <source>
        <strain evidence="2 3">NCFB 2497</strain>
    </source>
</reference>
<feature type="transmembrane region" description="Helical" evidence="1">
    <location>
        <begin position="12"/>
        <end position="31"/>
    </location>
</feature>
<dbReference type="GeneID" id="63145411"/>
<feature type="transmembrane region" description="Helical" evidence="1">
    <location>
        <begin position="91"/>
        <end position="108"/>
    </location>
</feature>
<dbReference type="AlphaFoldDB" id="A0A369AZZ8"/>
<feature type="transmembrane region" description="Helical" evidence="1">
    <location>
        <begin position="69"/>
        <end position="85"/>
    </location>
</feature>
<keyword evidence="1" id="KW-0812">Transmembrane</keyword>
<keyword evidence="3" id="KW-1185">Reference proteome</keyword>
<feature type="transmembrane region" description="Helical" evidence="1">
    <location>
        <begin position="147"/>
        <end position="170"/>
    </location>
</feature>
<dbReference type="GO" id="GO:0005886">
    <property type="term" value="C:plasma membrane"/>
    <property type="evidence" value="ECO:0007669"/>
    <property type="project" value="TreeGrafter"/>
</dbReference>
<dbReference type="EMBL" id="NGJX01000001">
    <property type="protein sequence ID" value="RSU05701.1"/>
    <property type="molecule type" value="Genomic_DNA"/>
</dbReference>
<name>A0A369AZZ8_9ENTE</name>
<proteinExistence type="predicted"/>
<evidence type="ECO:0000313" key="2">
    <source>
        <dbReference type="EMBL" id="RSU05701.1"/>
    </source>
</evidence>
<dbReference type="OrthoDB" id="2301130at2"/>
<evidence type="ECO:0000256" key="1">
    <source>
        <dbReference type="SAM" id="Phobius"/>
    </source>
</evidence>
<sequence length="178" mass="19685">MTSIFKSVQKHTLIRSAAYILLGIAITLDPIGVSKIILNIIIAYNVVMGIFNLLSAFKNKVDGYNPTTGFAIFYFVCALLIFLFAKPIVSMLPILLGISFIIGGAMRLTQSLSLRQYVNVNWLPMLVYGGFMIGAGILLVINPFSSAMMFFRFFGITLTISGISELIAFIRLRNVENN</sequence>
<evidence type="ECO:0000313" key="3">
    <source>
        <dbReference type="Proteomes" id="UP000288197"/>
    </source>
</evidence>
<dbReference type="Pfam" id="PF03729">
    <property type="entry name" value="DUF308"/>
    <property type="match status" value="2"/>
</dbReference>
<dbReference type="InterPro" id="IPR005325">
    <property type="entry name" value="DUF308_memb"/>
</dbReference>
<gene>
    <name evidence="2" type="ORF">CBF32_01505</name>
</gene>
<evidence type="ECO:0008006" key="4">
    <source>
        <dbReference type="Google" id="ProtNLM"/>
    </source>
</evidence>